<comment type="caution">
    <text evidence="2">The sequence shown here is derived from an EMBL/GenBank/DDBJ whole genome shotgun (WGS) entry which is preliminary data.</text>
</comment>
<keyword evidence="3" id="KW-1185">Reference proteome</keyword>
<feature type="transmembrane region" description="Helical" evidence="1">
    <location>
        <begin position="78"/>
        <end position="103"/>
    </location>
</feature>
<keyword evidence="1" id="KW-0472">Membrane</keyword>
<accession>A0ABS2KPG0</accession>
<organism evidence="2 3">
    <name type="scientific">Rhodococcoides corynebacterioides</name>
    <dbReference type="NCBI Taxonomy" id="53972"/>
    <lineage>
        <taxon>Bacteria</taxon>
        <taxon>Bacillati</taxon>
        <taxon>Actinomycetota</taxon>
        <taxon>Actinomycetes</taxon>
        <taxon>Mycobacteriales</taxon>
        <taxon>Nocardiaceae</taxon>
        <taxon>Rhodococcoides</taxon>
    </lineage>
</organism>
<reference evidence="2 3" key="1">
    <citation type="submission" date="2021-01" db="EMBL/GenBank/DDBJ databases">
        <title>Genomics of switchgrass bacterial isolates.</title>
        <authorList>
            <person name="Shade A."/>
        </authorList>
    </citation>
    <scope>NUCLEOTIDE SEQUENCE [LARGE SCALE GENOMIC DNA]</scope>
    <source>
        <strain evidence="2 3">PvP111</strain>
    </source>
</reference>
<keyword evidence="1" id="KW-0812">Transmembrane</keyword>
<feature type="transmembrane region" description="Helical" evidence="1">
    <location>
        <begin position="109"/>
        <end position="130"/>
    </location>
</feature>
<keyword evidence="1" id="KW-1133">Transmembrane helix</keyword>
<gene>
    <name evidence="2" type="ORF">JOE42_000560</name>
</gene>
<evidence type="ECO:0008006" key="4">
    <source>
        <dbReference type="Google" id="ProtNLM"/>
    </source>
</evidence>
<feature type="transmembrane region" description="Helical" evidence="1">
    <location>
        <begin position="42"/>
        <end position="66"/>
    </location>
</feature>
<name>A0ABS2KPG0_9NOCA</name>
<sequence length="138" mass="13869">MGRVVAAGLTGVLLGLLPGVLWIASAFVGLPPDASVAFPVDGLLVLYGGSVAAAYVLALLAVFLTLRLTSDPLVRRTTAAVAVALPLGAVVATVAALGAGLLFSFDASATMWSAVTIVVVLVLAGTFAGARRWAHADR</sequence>
<evidence type="ECO:0000313" key="3">
    <source>
        <dbReference type="Proteomes" id="UP000703038"/>
    </source>
</evidence>
<dbReference type="Proteomes" id="UP000703038">
    <property type="component" value="Unassembled WGS sequence"/>
</dbReference>
<dbReference type="EMBL" id="JAFBBK010000001">
    <property type="protein sequence ID" value="MBM7413827.1"/>
    <property type="molecule type" value="Genomic_DNA"/>
</dbReference>
<protein>
    <recommendedName>
        <fullName evidence="4">Histidine kinase</fullName>
    </recommendedName>
</protein>
<evidence type="ECO:0000313" key="2">
    <source>
        <dbReference type="EMBL" id="MBM7413827.1"/>
    </source>
</evidence>
<evidence type="ECO:0000256" key="1">
    <source>
        <dbReference type="SAM" id="Phobius"/>
    </source>
</evidence>
<dbReference type="RefSeq" id="WP_204866537.1">
    <property type="nucleotide sequence ID" value="NZ_JAFBBK010000001.1"/>
</dbReference>
<proteinExistence type="predicted"/>